<dbReference type="AlphaFoldDB" id="I7IWY4"/>
<feature type="domain" description="AMP-binding enzyme C-terminal" evidence="2">
    <location>
        <begin position="460"/>
        <end position="536"/>
    </location>
</feature>
<protein>
    <submittedName>
        <fullName evidence="3">Fatty-acyl-CoA synthase</fullName>
        <ecNumber evidence="3">6.2.1.-</ecNumber>
    </submittedName>
</protein>
<evidence type="ECO:0000313" key="3">
    <source>
        <dbReference type="EMBL" id="CCI83348.1"/>
    </source>
</evidence>
<dbReference type="OrthoDB" id="9803968at2"/>
<dbReference type="PANTHER" id="PTHR43767:SF11">
    <property type="entry name" value="MEDIUM-CHAIN-FATTY-ACID--COA LIGASE"/>
    <property type="match status" value="1"/>
</dbReference>
<dbReference type="Proteomes" id="UP000006078">
    <property type="component" value="Unassembled WGS sequence"/>
</dbReference>
<dbReference type="EMBL" id="CAJZ01000093">
    <property type="protein sequence ID" value="CCI83348.1"/>
    <property type="molecule type" value="Genomic_DNA"/>
</dbReference>
<organism evidence="3 6">
    <name type="scientific">Corynebacterium otitidis ATCC 51513</name>
    <dbReference type="NCBI Taxonomy" id="883169"/>
    <lineage>
        <taxon>Bacteria</taxon>
        <taxon>Bacillati</taxon>
        <taxon>Actinomycetota</taxon>
        <taxon>Actinomycetes</taxon>
        <taxon>Mycobacteriales</taxon>
        <taxon>Corynebacteriaceae</taxon>
        <taxon>Corynebacterium</taxon>
    </lineage>
</organism>
<dbReference type="GO" id="GO:0016877">
    <property type="term" value="F:ligase activity, forming carbon-sulfur bonds"/>
    <property type="evidence" value="ECO:0007669"/>
    <property type="project" value="UniProtKB-ARBA"/>
</dbReference>
<dbReference type="Gene3D" id="3.40.50.12780">
    <property type="entry name" value="N-terminal domain of ligase-like"/>
    <property type="match status" value="1"/>
</dbReference>
<dbReference type="Pfam" id="PF00501">
    <property type="entry name" value="AMP-binding"/>
    <property type="match status" value="1"/>
</dbReference>
<evidence type="ECO:0000313" key="6">
    <source>
        <dbReference type="Proteomes" id="UP000011016"/>
    </source>
</evidence>
<evidence type="ECO:0000313" key="5">
    <source>
        <dbReference type="Proteomes" id="UP000006078"/>
    </source>
</evidence>
<dbReference type="InterPro" id="IPR050237">
    <property type="entry name" value="ATP-dep_AMP-bd_enzyme"/>
</dbReference>
<dbReference type="Proteomes" id="UP000011016">
    <property type="component" value="Unassembled WGS sequence"/>
</dbReference>
<proteinExistence type="predicted"/>
<dbReference type="RefSeq" id="WP_004600810.1">
    <property type="nucleotide sequence ID" value="NZ_HF541866.1"/>
</dbReference>
<dbReference type="EMBL" id="AHAE01000040">
    <property type="protein sequence ID" value="EJZ82154.1"/>
    <property type="molecule type" value="Genomic_DNA"/>
</dbReference>
<dbReference type="STRING" id="29321.AAV33_01090"/>
<dbReference type="InterPro" id="IPR025110">
    <property type="entry name" value="AMP-bd_C"/>
</dbReference>
<accession>I7IWY4</accession>
<dbReference type="PANTHER" id="PTHR43767">
    <property type="entry name" value="LONG-CHAIN-FATTY-ACID--COA LIGASE"/>
    <property type="match status" value="1"/>
</dbReference>
<dbReference type="Pfam" id="PF13193">
    <property type="entry name" value="AMP-binding_C"/>
    <property type="match status" value="1"/>
</dbReference>
<dbReference type="InterPro" id="IPR045851">
    <property type="entry name" value="AMP-bd_C_sf"/>
</dbReference>
<dbReference type="HOGENOM" id="CLU_000022_59_5_11"/>
<dbReference type="SUPFAM" id="SSF56801">
    <property type="entry name" value="Acetyl-CoA synthetase-like"/>
    <property type="match status" value="1"/>
</dbReference>
<evidence type="ECO:0000259" key="1">
    <source>
        <dbReference type="Pfam" id="PF00501"/>
    </source>
</evidence>
<keyword evidence="5" id="KW-1185">Reference proteome</keyword>
<evidence type="ECO:0000259" key="2">
    <source>
        <dbReference type="Pfam" id="PF13193"/>
    </source>
</evidence>
<reference evidence="3 6" key="1">
    <citation type="journal article" date="2012" name="J. Bacteriol.">
        <title>Draft Genome Sequence of Turicella otitidis ATCC 51513, Isolated from Middle Ear Fluid from a Child with Otitis Media.</title>
        <authorList>
            <person name="Brinkrolf K."/>
            <person name="Schneider J."/>
            <person name="Knecht M."/>
            <person name="Ruckert C."/>
            <person name="Tauch A."/>
        </authorList>
    </citation>
    <scope>NUCLEOTIDE SEQUENCE [LARGE SCALE GENOMIC DNA]</scope>
    <source>
        <strain evidence="3 6">ATCC 51513</strain>
    </source>
</reference>
<name>I7IWY4_9CORY</name>
<feature type="domain" description="AMP-dependent synthetase/ligase" evidence="1">
    <location>
        <begin position="34"/>
        <end position="400"/>
    </location>
</feature>
<reference evidence="4 5" key="2">
    <citation type="submission" date="2012-08" db="EMBL/GenBank/DDBJ databases">
        <title>The Genome Sequence of Turicella otitidis ATCC 51513.</title>
        <authorList>
            <consortium name="The Broad Institute Genome Sequencing Platform"/>
            <person name="Earl A."/>
            <person name="Ward D."/>
            <person name="Feldgarden M."/>
            <person name="Gevers D."/>
            <person name="Huys G."/>
            <person name="Walker B."/>
            <person name="Young S.K."/>
            <person name="Zeng Q."/>
            <person name="Gargeya S."/>
            <person name="Fitzgerald M."/>
            <person name="Haas B."/>
            <person name="Abouelleil A."/>
            <person name="Alvarado L."/>
            <person name="Arachchi H.M."/>
            <person name="Berlin A.M."/>
            <person name="Chapman S.B."/>
            <person name="Goldberg J."/>
            <person name="Griggs A."/>
            <person name="Gujja S."/>
            <person name="Hansen M."/>
            <person name="Howarth C."/>
            <person name="Imamovic A."/>
            <person name="Larimer J."/>
            <person name="McCowen C."/>
            <person name="Montmayeur A."/>
            <person name="Murphy C."/>
            <person name="Neiman D."/>
            <person name="Pearson M."/>
            <person name="Priest M."/>
            <person name="Roberts A."/>
            <person name="Saif S."/>
            <person name="Shea T."/>
            <person name="Sisk P."/>
            <person name="Sykes S."/>
            <person name="Wortman J."/>
            <person name="Nusbaum C."/>
            <person name="Birren B."/>
        </authorList>
    </citation>
    <scope>NUCLEOTIDE SEQUENCE [LARGE SCALE GENOMIC DNA]</scope>
    <source>
        <strain evidence="4 5">ATCC 51513</strain>
    </source>
</reference>
<keyword evidence="3" id="KW-0436">Ligase</keyword>
<dbReference type="Gene3D" id="3.30.300.30">
    <property type="match status" value="1"/>
</dbReference>
<dbReference type="InterPro" id="IPR000873">
    <property type="entry name" value="AMP-dep_synth/lig_dom"/>
</dbReference>
<gene>
    <name evidence="3" type="primary">fadD</name>
    <name evidence="3" type="ORF">BN46_0612</name>
    <name evidence="4" type="ORF">HMPREF9719_00920</name>
</gene>
<dbReference type="eggNOG" id="COG0318">
    <property type="taxonomic scope" value="Bacteria"/>
</dbReference>
<dbReference type="InterPro" id="IPR042099">
    <property type="entry name" value="ANL_N_sf"/>
</dbReference>
<dbReference type="EC" id="6.2.1.-" evidence="3"/>
<comment type="caution">
    <text evidence="3">The sequence shown here is derived from an EMBL/GenBank/DDBJ whole genome shotgun (WGS) entry which is preliminary data.</text>
</comment>
<evidence type="ECO:0000313" key="4">
    <source>
        <dbReference type="EMBL" id="EJZ82154.1"/>
    </source>
</evidence>
<sequence>MHATMQETPLTVPGILRYASRVFGATPVTTLAEGTVERTTFRAIAARAGALAHALSEELGVGVGDRVGTFMFNCSEHLEAMVAVPSMGAVFTPINRHLDSEQIAHTIDHSGCEVVVADPRLAPRLGEVLHECPAVRAVAFTGEAAIDGPAGELPESVAGHSLEALLDGKRTDYPWLETDEKAAAALCYSTGTGGKPKGVAYSHRAICLQSLSLMAANSMGLSTRGPFLLAVPLYHSLSWGVPYAALVAGTPLVLANGDVSPEKLAAVIDYARPRAAHGVPVIWTQLLGYLREHPIEDMPLKEIFCGGSVVPPALIRAWEENHGVDVIQVWGMTETGIAATVARPPEDADSEAAWSYRTTQGRFSPLVGYRVVNHGEVLGRSEHNEGEIQIAGPHVAGFYLPSQGPAEDDPTDDGSQRFADDGWLRTGDVGSVTRDGFLAIQDRARDLISSGGEWISSVQLENFILADERVAEVAVIGYPDDTWGERPLAITVLRGDNEPTAQTAEGLRDELRAHLPGWMIPEYWAFVERIDQTSVNKYDKKDLRARLARGEFEIIALGPAPRRALDEDDDEQQ</sequence>